<name>A0A8T0DS92_9TREM</name>
<keyword evidence="6" id="KW-1185">Reference proteome</keyword>
<comment type="caution">
    <text evidence="5">The sequence shown here is derived from an EMBL/GenBank/DDBJ whole genome shotgun (WGS) entry which is preliminary data.</text>
</comment>
<proteinExistence type="inferred from homology"/>
<dbReference type="EMBL" id="JTDF01001474">
    <property type="protein sequence ID" value="KAF8569964.1"/>
    <property type="molecule type" value="Genomic_DNA"/>
</dbReference>
<dbReference type="GO" id="GO:0005525">
    <property type="term" value="F:GTP binding"/>
    <property type="evidence" value="ECO:0007669"/>
    <property type="project" value="InterPro"/>
</dbReference>
<dbReference type="PROSITE" id="PS51421">
    <property type="entry name" value="RAS"/>
    <property type="match status" value="1"/>
</dbReference>
<dbReference type="GO" id="GO:0003925">
    <property type="term" value="F:G protein activity"/>
    <property type="evidence" value="ECO:0007669"/>
    <property type="project" value="UniProtKB-EC"/>
</dbReference>
<sequence length="185" mass="20916">MRRTIRGKCVVLATTGKSALVQMFVSDGREFPRNYCMSVSAELVLKDILITDANDTVEMFIYTLPGKSVFSELLDKCVDQINMLIVVFDVTDKASFSYAESTLSKYCEGPQDMHLPTVLIGNKTDLEARRIITSVDGERLAKSFSIPFYETSAKEAVGIEAPFHYLAKEYHNLYLKKIEKFQTMI</sequence>
<organism evidence="5 6">
    <name type="scientific">Paragonimus westermani</name>
    <dbReference type="NCBI Taxonomy" id="34504"/>
    <lineage>
        <taxon>Eukaryota</taxon>
        <taxon>Metazoa</taxon>
        <taxon>Spiralia</taxon>
        <taxon>Lophotrochozoa</taxon>
        <taxon>Platyhelminthes</taxon>
        <taxon>Trematoda</taxon>
        <taxon>Digenea</taxon>
        <taxon>Plagiorchiida</taxon>
        <taxon>Troglotremata</taxon>
        <taxon>Troglotrematidae</taxon>
        <taxon>Paragonimus</taxon>
    </lineage>
</organism>
<evidence type="ECO:0000256" key="4">
    <source>
        <dbReference type="ARBA" id="ARBA00048098"/>
    </source>
</evidence>
<keyword evidence="3" id="KW-0378">Hydrolase</keyword>
<evidence type="ECO:0000256" key="3">
    <source>
        <dbReference type="ARBA" id="ARBA00022801"/>
    </source>
</evidence>
<dbReference type="SUPFAM" id="SSF52540">
    <property type="entry name" value="P-loop containing nucleoside triphosphate hydrolases"/>
    <property type="match status" value="1"/>
</dbReference>
<dbReference type="AlphaFoldDB" id="A0A8T0DS92"/>
<reference evidence="5 6" key="1">
    <citation type="submission" date="2019-07" db="EMBL/GenBank/DDBJ databases">
        <title>Annotation for the trematode Paragonimus westermani.</title>
        <authorList>
            <person name="Choi Y.-J."/>
        </authorList>
    </citation>
    <scope>NUCLEOTIDE SEQUENCE [LARGE SCALE GENOMIC DNA]</scope>
    <source>
        <strain evidence="5">180907_Pwestermani</strain>
    </source>
</reference>
<dbReference type="SMART" id="SM00173">
    <property type="entry name" value="RAS"/>
    <property type="match status" value="1"/>
</dbReference>
<evidence type="ECO:0000256" key="1">
    <source>
        <dbReference type="ARBA" id="ARBA00008344"/>
    </source>
</evidence>
<dbReference type="PRINTS" id="PR00449">
    <property type="entry name" value="RASTRNSFRMNG"/>
</dbReference>
<dbReference type="PROSITE" id="PS51419">
    <property type="entry name" value="RAB"/>
    <property type="match status" value="1"/>
</dbReference>
<dbReference type="Gene3D" id="3.40.50.300">
    <property type="entry name" value="P-loop containing nucleotide triphosphate hydrolases"/>
    <property type="match status" value="1"/>
</dbReference>
<dbReference type="SMART" id="SM00175">
    <property type="entry name" value="RAB"/>
    <property type="match status" value="1"/>
</dbReference>
<dbReference type="InterPro" id="IPR001806">
    <property type="entry name" value="Small_GTPase"/>
</dbReference>
<dbReference type="PANTHER" id="PTHR45704">
    <property type="entry name" value="RAS-LIKE FAMILY MEMBER 11"/>
    <property type="match status" value="1"/>
</dbReference>
<dbReference type="Proteomes" id="UP000699462">
    <property type="component" value="Unassembled WGS sequence"/>
</dbReference>
<gene>
    <name evidence="5" type="ORF">P879_01465</name>
</gene>
<dbReference type="EC" id="3.6.5.2" evidence="2"/>
<evidence type="ECO:0000313" key="6">
    <source>
        <dbReference type="Proteomes" id="UP000699462"/>
    </source>
</evidence>
<protein>
    <recommendedName>
        <fullName evidence="2">small monomeric GTPase</fullName>
        <ecNumber evidence="2">3.6.5.2</ecNumber>
    </recommendedName>
</protein>
<evidence type="ECO:0000313" key="5">
    <source>
        <dbReference type="EMBL" id="KAF8569964.1"/>
    </source>
</evidence>
<evidence type="ECO:0000256" key="2">
    <source>
        <dbReference type="ARBA" id="ARBA00011984"/>
    </source>
</evidence>
<comment type="catalytic activity">
    <reaction evidence="4">
        <text>GTP + H2O = GDP + phosphate + H(+)</text>
        <dbReference type="Rhea" id="RHEA:19669"/>
        <dbReference type="ChEBI" id="CHEBI:15377"/>
        <dbReference type="ChEBI" id="CHEBI:15378"/>
        <dbReference type="ChEBI" id="CHEBI:37565"/>
        <dbReference type="ChEBI" id="CHEBI:43474"/>
        <dbReference type="ChEBI" id="CHEBI:58189"/>
        <dbReference type="EC" id="3.6.5.2"/>
    </reaction>
</comment>
<comment type="similarity">
    <text evidence="1">Belongs to the small GTPase superfamily. Ras family.</text>
</comment>
<dbReference type="InterPro" id="IPR051065">
    <property type="entry name" value="Ras-related_GTPase"/>
</dbReference>
<dbReference type="InterPro" id="IPR027417">
    <property type="entry name" value="P-loop_NTPase"/>
</dbReference>
<dbReference type="OrthoDB" id="265044at2759"/>
<dbReference type="Pfam" id="PF00071">
    <property type="entry name" value="Ras"/>
    <property type="match status" value="1"/>
</dbReference>
<accession>A0A8T0DS92</accession>